<dbReference type="AlphaFoldDB" id="A0A1E3GX57"/>
<dbReference type="Proteomes" id="UP000094622">
    <property type="component" value="Unassembled WGS sequence"/>
</dbReference>
<dbReference type="RefSeq" id="WP_069308237.1">
    <property type="nucleotide sequence ID" value="NZ_MCRJ01000150.1"/>
</dbReference>
<evidence type="ECO:0000313" key="7">
    <source>
        <dbReference type="Proteomes" id="UP000094622"/>
    </source>
</evidence>
<evidence type="ECO:0000256" key="3">
    <source>
        <dbReference type="ARBA" id="ARBA00022741"/>
    </source>
</evidence>
<keyword evidence="2" id="KW-0813">Transport</keyword>
<dbReference type="EMBL" id="MCRJ01000150">
    <property type="protein sequence ID" value="ODN68642.1"/>
    <property type="molecule type" value="Genomic_DNA"/>
</dbReference>
<evidence type="ECO:0000256" key="2">
    <source>
        <dbReference type="ARBA" id="ARBA00022448"/>
    </source>
</evidence>
<keyword evidence="7" id="KW-1185">Reference proteome</keyword>
<keyword evidence="4 6" id="KW-0067">ATP-binding</keyword>
<dbReference type="SMART" id="SM00382">
    <property type="entry name" value="AAA"/>
    <property type="match status" value="1"/>
</dbReference>
<dbReference type="Gene3D" id="3.40.50.300">
    <property type="entry name" value="P-loop containing nucleotide triphosphate hydrolases"/>
    <property type="match status" value="1"/>
</dbReference>
<keyword evidence="3" id="KW-0547">Nucleotide-binding</keyword>
<dbReference type="Pfam" id="PF00005">
    <property type="entry name" value="ABC_tran"/>
    <property type="match status" value="1"/>
</dbReference>
<comment type="similarity">
    <text evidence="1">Belongs to the ABC transporter superfamily.</text>
</comment>
<accession>A0A1E3GX57</accession>
<dbReference type="SUPFAM" id="SSF52540">
    <property type="entry name" value="P-loop containing nucleoside triphosphate hydrolases"/>
    <property type="match status" value="1"/>
</dbReference>
<evidence type="ECO:0000256" key="4">
    <source>
        <dbReference type="ARBA" id="ARBA00022840"/>
    </source>
</evidence>
<comment type="caution">
    <text evidence="6">The sequence shown here is derived from an EMBL/GenBank/DDBJ whole genome shotgun (WGS) entry which is preliminary data.</text>
</comment>
<evidence type="ECO:0000259" key="5">
    <source>
        <dbReference type="PROSITE" id="PS50893"/>
    </source>
</evidence>
<dbReference type="EC" id="3.6.3.-" evidence="6"/>
<dbReference type="PROSITE" id="PS00211">
    <property type="entry name" value="ABC_TRANSPORTER_1"/>
    <property type="match status" value="1"/>
</dbReference>
<dbReference type="PANTHER" id="PTHR42781:SF4">
    <property type="entry name" value="SPERMIDINE_PUTRESCINE IMPORT ATP-BINDING PROTEIN POTA"/>
    <property type="match status" value="1"/>
</dbReference>
<proteinExistence type="inferred from homology"/>
<dbReference type="InterPro" id="IPR050093">
    <property type="entry name" value="ABC_SmlMolc_Importer"/>
</dbReference>
<dbReference type="OrthoDB" id="9802264at2"/>
<dbReference type="PROSITE" id="PS50893">
    <property type="entry name" value="ABC_TRANSPORTER_2"/>
    <property type="match status" value="1"/>
</dbReference>
<feature type="domain" description="ABC transporter" evidence="5">
    <location>
        <begin position="10"/>
        <end position="215"/>
    </location>
</feature>
<evidence type="ECO:0000313" key="6">
    <source>
        <dbReference type="EMBL" id="ODN68642.1"/>
    </source>
</evidence>
<dbReference type="GO" id="GO:0005524">
    <property type="term" value="F:ATP binding"/>
    <property type="evidence" value="ECO:0007669"/>
    <property type="project" value="UniProtKB-KW"/>
</dbReference>
<sequence length="215" mass="22828">MTAESGQDGLVLEDVRIALGERRLLDLACRVAPGEILSVTGPSGSGKSSLFAFLAGFLDPAFTVAGRVRLDGEDLLALPAAQRRVGLMFQDDLLFPHMSVGGNLLFALPASLRGRAARRARVEAVLAEAGLGGYADRDPATLSGGQRARVALLRTLIAEPRALLLDEPFSKLDRALRGQIRSLVFDRARRLGLPTLLVTHDEEDAAAAGGPVVRL</sequence>
<dbReference type="PATRIC" id="fig|1439726.3.peg.4296"/>
<dbReference type="InterPro" id="IPR003593">
    <property type="entry name" value="AAA+_ATPase"/>
</dbReference>
<gene>
    <name evidence="6" type="primary">thiQ</name>
    <name evidence="6" type="ORF">A6302_04064</name>
</gene>
<evidence type="ECO:0000256" key="1">
    <source>
        <dbReference type="ARBA" id="ARBA00005417"/>
    </source>
</evidence>
<dbReference type="InterPro" id="IPR017871">
    <property type="entry name" value="ABC_transporter-like_CS"/>
</dbReference>
<name>A0A1E3GX57_9HYPH</name>
<dbReference type="InterPro" id="IPR003439">
    <property type="entry name" value="ABC_transporter-like_ATP-bd"/>
</dbReference>
<reference evidence="6 7" key="1">
    <citation type="submission" date="2016-07" db="EMBL/GenBank/DDBJ databases">
        <title>Draft Genome Sequence of Methylobrevis pamukkalensis PK2.</title>
        <authorList>
            <person name="Vasilenko O.V."/>
            <person name="Doronina N.V."/>
            <person name="Shmareva M.N."/>
            <person name="Tarlachkov S.V."/>
            <person name="Mustakhimov I."/>
            <person name="Trotsenko Y.A."/>
        </authorList>
    </citation>
    <scope>NUCLEOTIDE SEQUENCE [LARGE SCALE GENOMIC DNA]</scope>
    <source>
        <strain evidence="6 7">PK2</strain>
    </source>
</reference>
<protein>
    <submittedName>
        <fullName evidence="6">Thiamine import ATP-binding protein ThiQ</fullName>
        <ecNumber evidence="6">3.6.3.-</ecNumber>
    </submittedName>
</protein>
<dbReference type="GO" id="GO:0016887">
    <property type="term" value="F:ATP hydrolysis activity"/>
    <property type="evidence" value="ECO:0007669"/>
    <property type="project" value="InterPro"/>
</dbReference>
<dbReference type="PANTHER" id="PTHR42781">
    <property type="entry name" value="SPERMIDINE/PUTRESCINE IMPORT ATP-BINDING PROTEIN POTA"/>
    <property type="match status" value="1"/>
</dbReference>
<dbReference type="InterPro" id="IPR027417">
    <property type="entry name" value="P-loop_NTPase"/>
</dbReference>
<keyword evidence="6" id="KW-0378">Hydrolase</keyword>
<organism evidence="6 7">
    <name type="scientific">Methylobrevis pamukkalensis</name>
    <dbReference type="NCBI Taxonomy" id="1439726"/>
    <lineage>
        <taxon>Bacteria</taxon>
        <taxon>Pseudomonadati</taxon>
        <taxon>Pseudomonadota</taxon>
        <taxon>Alphaproteobacteria</taxon>
        <taxon>Hyphomicrobiales</taxon>
        <taxon>Pleomorphomonadaceae</taxon>
        <taxon>Methylobrevis</taxon>
    </lineage>
</organism>